<evidence type="ECO:0000313" key="1">
    <source>
        <dbReference type="EMBL" id="ETS85417.1"/>
    </source>
</evidence>
<name>W3XIZ8_PESFW</name>
<dbReference type="GeneID" id="19268455"/>
<dbReference type="AlphaFoldDB" id="W3XIZ8"/>
<dbReference type="EMBL" id="KI912110">
    <property type="protein sequence ID" value="ETS85417.1"/>
    <property type="molecule type" value="Genomic_DNA"/>
</dbReference>
<accession>W3XIZ8</accession>
<sequence>MSYSSTEAYEWYENKEYNIRRQTLPRFETDELGKLIVTPGEVYCRVHVDDETDNLCHIDKRFFNRSNLCKHIRVAHGLEIAPHPLGALSDRRDHAAFAFYYGLLKQAAGNSTVISTSKGGNTAANFAEKRMAHDNNDGDRENMRGIPSYAPGVRCAGCEGSSRPSRACPTTERDESCLIWAAYAKSIAGPAAARIAAQEVRLASDSSHQVGRVHTTDPYHAVYAERRAKDVVSARQYYHRLSEKLRPASKKL</sequence>
<dbReference type="KEGG" id="pfy:PFICI_03442"/>
<dbReference type="OrthoDB" id="4732339at2759"/>
<gene>
    <name evidence="1" type="ORF">PFICI_03442</name>
</gene>
<dbReference type="HOGENOM" id="CLU_1103120_0_0_1"/>
<dbReference type="eggNOG" id="ENOG502T3IU">
    <property type="taxonomic scope" value="Eukaryota"/>
</dbReference>
<organism evidence="1 2">
    <name type="scientific">Pestalotiopsis fici (strain W106-1 / CGMCC3.15140)</name>
    <dbReference type="NCBI Taxonomy" id="1229662"/>
    <lineage>
        <taxon>Eukaryota</taxon>
        <taxon>Fungi</taxon>
        <taxon>Dikarya</taxon>
        <taxon>Ascomycota</taxon>
        <taxon>Pezizomycotina</taxon>
        <taxon>Sordariomycetes</taxon>
        <taxon>Xylariomycetidae</taxon>
        <taxon>Amphisphaeriales</taxon>
        <taxon>Sporocadaceae</taxon>
        <taxon>Pestalotiopsis</taxon>
    </lineage>
</organism>
<keyword evidence="2" id="KW-1185">Reference proteome</keyword>
<protein>
    <submittedName>
        <fullName evidence="1">Uncharacterized protein</fullName>
    </submittedName>
</protein>
<proteinExistence type="predicted"/>
<dbReference type="Proteomes" id="UP000030651">
    <property type="component" value="Unassembled WGS sequence"/>
</dbReference>
<dbReference type="RefSeq" id="XP_007830214.1">
    <property type="nucleotide sequence ID" value="XM_007832023.1"/>
</dbReference>
<dbReference type="InParanoid" id="W3XIZ8"/>
<evidence type="ECO:0000313" key="2">
    <source>
        <dbReference type="Proteomes" id="UP000030651"/>
    </source>
</evidence>
<reference evidence="2" key="1">
    <citation type="journal article" date="2015" name="BMC Genomics">
        <title>Genomic and transcriptomic analysis of the endophytic fungus Pestalotiopsis fici reveals its lifestyle and high potential for synthesis of natural products.</title>
        <authorList>
            <person name="Wang X."/>
            <person name="Zhang X."/>
            <person name="Liu L."/>
            <person name="Xiang M."/>
            <person name="Wang W."/>
            <person name="Sun X."/>
            <person name="Che Y."/>
            <person name="Guo L."/>
            <person name="Liu G."/>
            <person name="Guo L."/>
            <person name="Wang C."/>
            <person name="Yin W.B."/>
            <person name="Stadler M."/>
            <person name="Zhang X."/>
            <person name="Liu X."/>
        </authorList>
    </citation>
    <scope>NUCLEOTIDE SEQUENCE [LARGE SCALE GENOMIC DNA]</scope>
    <source>
        <strain evidence="2">W106-1 / CGMCC3.15140</strain>
    </source>
</reference>